<sequence>MLSRKRPRMRIIRRSTKHSQNAETIANNYDLLIQILVRLPVKSLLRFKSVSKTWHSIISNPEFSCHLFPDISGLVMRNLGSPADKPEYGFIPLGNKSSADDGPF</sequence>
<protein>
    <recommendedName>
        <fullName evidence="1">F-box domain-containing protein</fullName>
    </recommendedName>
</protein>
<dbReference type="SMART" id="SM00256">
    <property type="entry name" value="FBOX"/>
    <property type="match status" value="1"/>
</dbReference>
<dbReference type="SUPFAM" id="SSF81383">
    <property type="entry name" value="F-box domain"/>
    <property type="match status" value="1"/>
</dbReference>
<proteinExistence type="predicted"/>
<name>A0ABR0P8N2_GOSAR</name>
<evidence type="ECO:0000313" key="3">
    <source>
        <dbReference type="Proteomes" id="UP001358586"/>
    </source>
</evidence>
<evidence type="ECO:0000313" key="2">
    <source>
        <dbReference type="EMBL" id="KAK5817620.1"/>
    </source>
</evidence>
<organism evidence="2 3">
    <name type="scientific">Gossypium arboreum</name>
    <name type="common">Tree cotton</name>
    <name type="synonym">Gossypium nanking</name>
    <dbReference type="NCBI Taxonomy" id="29729"/>
    <lineage>
        <taxon>Eukaryota</taxon>
        <taxon>Viridiplantae</taxon>
        <taxon>Streptophyta</taxon>
        <taxon>Embryophyta</taxon>
        <taxon>Tracheophyta</taxon>
        <taxon>Spermatophyta</taxon>
        <taxon>Magnoliopsida</taxon>
        <taxon>eudicotyledons</taxon>
        <taxon>Gunneridae</taxon>
        <taxon>Pentapetalae</taxon>
        <taxon>rosids</taxon>
        <taxon>malvids</taxon>
        <taxon>Malvales</taxon>
        <taxon>Malvaceae</taxon>
        <taxon>Malvoideae</taxon>
        <taxon>Gossypium</taxon>
    </lineage>
</organism>
<feature type="domain" description="F-box" evidence="1">
    <location>
        <begin position="27"/>
        <end position="67"/>
    </location>
</feature>
<evidence type="ECO:0000259" key="1">
    <source>
        <dbReference type="SMART" id="SM00256"/>
    </source>
</evidence>
<accession>A0ABR0P8N2</accession>
<dbReference type="Pfam" id="PF00646">
    <property type="entry name" value="F-box"/>
    <property type="match status" value="1"/>
</dbReference>
<dbReference type="CDD" id="cd22157">
    <property type="entry name" value="F-box_AtFBW1-like"/>
    <property type="match status" value="1"/>
</dbReference>
<dbReference type="Gene3D" id="1.20.1280.50">
    <property type="match status" value="1"/>
</dbReference>
<dbReference type="PANTHER" id="PTHR31672:SF13">
    <property type="entry name" value="F-BOX PROTEIN CPR30-LIKE"/>
    <property type="match status" value="1"/>
</dbReference>
<keyword evidence="3" id="KW-1185">Reference proteome</keyword>
<dbReference type="Proteomes" id="UP001358586">
    <property type="component" value="Chromosome 7"/>
</dbReference>
<dbReference type="InterPro" id="IPR036047">
    <property type="entry name" value="F-box-like_dom_sf"/>
</dbReference>
<dbReference type="InterPro" id="IPR050796">
    <property type="entry name" value="SCF_F-box_component"/>
</dbReference>
<dbReference type="InterPro" id="IPR001810">
    <property type="entry name" value="F-box_dom"/>
</dbReference>
<dbReference type="PANTHER" id="PTHR31672">
    <property type="entry name" value="BNACNNG10540D PROTEIN"/>
    <property type="match status" value="1"/>
</dbReference>
<dbReference type="EMBL" id="JARKNE010000007">
    <property type="protein sequence ID" value="KAK5817620.1"/>
    <property type="molecule type" value="Genomic_DNA"/>
</dbReference>
<gene>
    <name evidence="2" type="ORF">PVK06_022547</name>
</gene>
<reference evidence="2 3" key="1">
    <citation type="submission" date="2023-03" db="EMBL/GenBank/DDBJ databases">
        <title>WGS of Gossypium arboreum.</title>
        <authorList>
            <person name="Yu D."/>
        </authorList>
    </citation>
    <scope>NUCLEOTIDE SEQUENCE [LARGE SCALE GENOMIC DNA]</scope>
    <source>
        <tissue evidence="2">Leaf</tissue>
    </source>
</reference>
<comment type="caution">
    <text evidence="2">The sequence shown here is derived from an EMBL/GenBank/DDBJ whole genome shotgun (WGS) entry which is preliminary data.</text>
</comment>